<dbReference type="PANTHER" id="PTHR42745">
    <property type="match status" value="1"/>
</dbReference>
<evidence type="ECO:0000313" key="10">
    <source>
        <dbReference type="EMBL" id="SER05494.1"/>
    </source>
</evidence>
<dbReference type="Gene3D" id="3.40.50.10490">
    <property type="entry name" value="Glucose-6-phosphate isomerase like protein, domain 1"/>
    <property type="match status" value="1"/>
</dbReference>
<evidence type="ECO:0000259" key="9">
    <source>
        <dbReference type="PROSITE" id="PS51464"/>
    </source>
</evidence>
<feature type="site" description="Catalytically relevant" evidence="6">
    <location>
        <position position="151"/>
    </location>
</feature>
<dbReference type="Pfam" id="PF01380">
    <property type="entry name" value="SIS"/>
    <property type="match status" value="1"/>
</dbReference>
<keyword evidence="2" id="KW-0677">Repeat</keyword>
<dbReference type="InterPro" id="IPR035474">
    <property type="entry name" value="SIS_Kpsf"/>
</dbReference>
<dbReference type="PROSITE" id="PS51371">
    <property type="entry name" value="CBS"/>
    <property type="match status" value="2"/>
</dbReference>
<dbReference type="PIRSF" id="PIRSF004692">
    <property type="entry name" value="KdsD_KpsF"/>
    <property type="match status" value="1"/>
</dbReference>
<dbReference type="Pfam" id="PF00571">
    <property type="entry name" value="CBS"/>
    <property type="match status" value="2"/>
</dbReference>
<dbReference type="RefSeq" id="WP_090271350.1">
    <property type="nucleotide sequence ID" value="NZ_FOEP01000022.1"/>
</dbReference>
<evidence type="ECO:0000256" key="3">
    <source>
        <dbReference type="ARBA" id="ARBA00023122"/>
    </source>
</evidence>
<dbReference type="EMBL" id="FOEP01000022">
    <property type="protein sequence ID" value="SER05494.1"/>
    <property type="molecule type" value="Genomic_DNA"/>
</dbReference>
<evidence type="ECO:0000313" key="11">
    <source>
        <dbReference type="Proteomes" id="UP000198634"/>
    </source>
</evidence>
<keyword evidence="11" id="KW-1185">Reference proteome</keyword>
<dbReference type="PROSITE" id="PS51464">
    <property type="entry name" value="SIS"/>
    <property type="match status" value="1"/>
</dbReference>
<evidence type="ECO:0000256" key="6">
    <source>
        <dbReference type="PIRSR" id="PIRSR004692-3"/>
    </source>
</evidence>
<evidence type="ECO:0000256" key="7">
    <source>
        <dbReference type="PROSITE-ProRule" id="PRU00703"/>
    </source>
</evidence>
<feature type="binding site" evidence="5">
    <location>
        <position position="81"/>
    </location>
    <ligand>
        <name>Zn(2+)</name>
        <dbReference type="ChEBI" id="CHEBI:29105"/>
    </ligand>
</feature>
<gene>
    <name evidence="10" type="ORF">SAMN04488092_12230</name>
</gene>
<dbReference type="SMART" id="SM00116">
    <property type="entry name" value="CBS"/>
    <property type="match status" value="2"/>
</dbReference>
<dbReference type="InterPro" id="IPR046348">
    <property type="entry name" value="SIS_dom_sf"/>
</dbReference>
<feature type="site" description="Catalytically relevant" evidence="6">
    <location>
        <position position="110"/>
    </location>
</feature>
<dbReference type="GO" id="GO:0097367">
    <property type="term" value="F:carbohydrate derivative binding"/>
    <property type="evidence" value="ECO:0007669"/>
    <property type="project" value="InterPro"/>
</dbReference>
<evidence type="ECO:0000256" key="4">
    <source>
        <dbReference type="PIRNR" id="PIRNR004692"/>
    </source>
</evidence>
<name>A0A1H9L226_9RHOB</name>
<feature type="site" description="Catalytically relevant" evidence="6">
    <location>
        <position position="192"/>
    </location>
</feature>
<dbReference type="InterPro" id="IPR004800">
    <property type="entry name" value="KdsD/KpsF-type"/>
</dbReference>
<dbReference type="FunFam" id="3.40.50.10490:FF:000011">
    <property type="entry name" value="Arabinose 5-phosphate isomerase"/>
    <property type="match status" value="1"/>
</dbReference>
<feature type="domain" description="CBS" evidence="8">
    <location>
        <begin position="208"/>
        <end position="265"/>
    </location>
</feature>
<keyword evidence="3 7" id="KW-0129">CBS domain</keyword>
<keyword evidence="5" id="KW-0479">Metal-binding</keyword>
<dbReference type="Gene3D" id="3.10.580.10">
    <property type="entry name" value="CBS-domain"/>
    <property type="match status" value="1"/>
</dbReference>
<dbReference type="CDD" id="cd05014">
    <property type="entry name" value="SIS_Kpsf"/>
    <property type="match status" value="1"/>
</dbReference>
<dbReference type="AlphaFoldDB" id="A0A1H9L226"/>
<feature type="domain" description="CBS" evidence="8">
    <location>
        <begin position="270"/>
        <end position="323"/>
    </location>
</feature>
<keyword evidence="10" id="KW-0413">Isomerase</keyword>
<dbReference type="InterPro" id="IPR050986">
    <property type="entry name" value="GutQ/KpsF_isomerases"/>
</dbReference>
<reference evidence="10 11" key="1">
    <citation type="submission" date="2016-10" db="EMBL/GenBank/DDBJ databases">
        <authorList>
            <person name="de Groot N.N."/>
        </authorList>
    </citation>
    <scope>NUCLEOTIDE SEQUENCE [LARGE SCALE GENOMIC DNA]</scope>
    <source>
        <strain evidence="10 11">DSM 22007</strain>
    </source>
</reference>
<dbReference type="InterPro" id="IPR001347">
    <property type="entry name" value="SIS_dom"/>
</dbReference>
<dbReference type="STRING" id="657014.SAMN04488092_12230"/>
<evidence type="ECO:0000256" key="1">
    <source>
        <dbReference type="ARBA" id="ARBA00008165"/>
    </source>
</evidence>
<dbReference type="GO" id="GO:0019146">
    <property type="term" value="F:arabinose-5-phosphate isomerase activity"/>
    <property type="evidence" value="ECO:0007669"/>
    <property type="project" value="UniProtKB-ARBA"/>
</dbReference>
<dbReference type="CDD" id="cd04604">
    <property type="entry name" value="CBS_pair_SIS_assoc"/>
    <property type="match status" value="1"/>
</dbReference>
<feature type="site" description="Catalytically relevant" evidence="6">
    <location>
        <position position="58"/>
    </location>
</feature>
<evidence type="ECO:0000256" key="5">
    <source>
        <dbReference type="PIRSR" id="PIRSR004692-2"/>
    </source>
</evidence>
<dbReference type="GO" id="GO:1901135">
    <property type="term" value="P:carbohydrate derivative metabolic process"/>
    <property type="evidence" value="ECO:0007669"/>
    <property type="project" value="InterPro"/>
</dbReference>
<comment type="similarity">
    <text evidence="1 4">Belongs to the SIS family. GutQ/KpsF subfamily.</text>
</comment>
<dbReference type="InterPro" id="IPR000644">
    <property type="entry name" value="CBS_dom"/>
</dbReference>
<feature type="domain" description="SIS" evidence="9">
    <location>
        <begin position="40"/>
        <end position="183"/>
    </location>
</feature>
<evidence type="ECO:0000259" key="8">
    <source>
        <dbReference type="PROSITE" id="PS51371"/>
    </source>
</evidence>
<dbReference type="SUPFAM" id="SSF53697">
    <property type="entry name" value="SIS domain"/>
    <property type="match status" value="1"/>
</dbReference>
<dbReference type="Proteomes" id="UP000198634">
    <property type="component" value="Unassembled WGS sequence"/>
</dbReference>
<proteinExistence type="inferred from homology"/>
<dbReference type="PANTHER" id="PTHR42745:SF1">
    <property type="entry name" value="ARABINOSE 5-PHOSPHATE ISOMERASE KDSD"/>
    <property type="match status" value="1"/>
</dbReference>
<dbReference type="InterPro" id="IPR046342">
    <property type="entry name" value="CBS_dom_sf"/>
</dbReference>
<accession>A0A1H9L226</accession>
<organism evidence="10 11">
    <name type="scientific">Thalassovita taeanensis</name>
    <dbReference type="NCBI Taxonomy" id="657014"/>
    <lineage>
        <taxon>Bacteria</taxon>
        <taxon>Pseudomonadati</taxon>
        <taxon>Pseudomonadota</taxon>
        <taxon>Alphaproteobacteria</taxon>
        <taxon>Rhodobacterales</taxon>
        <taxon>Roseobacteraceae</taxon>
        <taxon>Thalassovita</taxon>
    </lineage>
</organism>
<evidence type="ECO:0000256" key="2">
    <source>
        <dbReference type="ARBA" id="ARBA00022737"/>
    </source>
</evidence>
<dbReference type="OrthoDB" id="9762536at2"/>
<sequence length="323" mass="33993">MSNISSADPIIFAAARQVLTTEAEALHLLADHMPPDFPAVVRLILSTKGRVIVSGIGKSGHIGRKISATLASTGTPSFSVHASEASHGDLGMITPDDICILISNSGETQELGDVLAHTRRFSIPLVAVSSRDGSTLMTAADYKLLLPPAPEACPMGMAPTTSTTLALALGDALAVVLMEQRNFQPEHFRTFHPGGKLGAQLATVAQLMHGVDELPLVDMQSPMDQVLLEMTSRGFGTTGVVKDGILVGIVSDGDLRRHMARLMESTAAQVATLNPVTVPPTQLAAQALALMNERKITTLFVVEQGGTPVGILHLHDLLRAGIA</sequence>
<dbReference type="GO" id="GO:0005975">
    <property type="term" value="P:carbohydrate metabolic process"/>
    <property type="evidence" value="ECO:0007669"/>
    <property type="project" value="InterPro"/>
</dbReference>
<keyword evidence="5" id="KW-0862">Zinc</keyword>
<dbReference type="NCBIfam" id="TIGR00393">
    <property type="entry name" value="kpsF"/>
    <property type="match status" value="1"/>
</dbReference>
<protein>
    <submittedName>
        <fullName evidence="10">Arabinose-5-phosphate isomerase</fullName>
    </submittedName>
</protein>
<dbReference type="GO" id="GO:0046872">
    <property type="term" value="F:metal ion binding"/>
    <property type="evidence" value="ECO:0007669"/>
    <property type="project" value="UniProtKB-KW"/>
</dbReference>